<dbReference type="Proteomes" id="UP000250241">
    <property type="component" value="Chromosome"/>
</dbReference>
<gene>
    <name evidence="1" type="ORF">RA11412_1311</name>
</gene>
<dbReference type="AlphaFoldDB" id="A0A2Z5QZA1"/>
<protein>
    <submittedName>
        <fullName evidence="1">Uncharacterized protein</fullName>
    </submittedName>
</protein>
<evidence type="ECO:0000313" key="1">
    <source>
        <dbReference type="EMBL" id="BAV87610.1"/>
    </source>
</evidence>
<reference evidence="1 2" key="1">
    <citation type="submission" date="2016-10" db="EMBL/GenBank/DDBJ databases">
        <title>Genome sequence of Rothia aeria strain JCM11412.</title>
        <authorList>
            <person name="Nambu T."/>
        </authorList>
    </citation>
    <scope>NUCLEOTIDE SEQUENCE [LARGE SCALE GENOMIC DNA]</scope>
    <source>
        <strain evidence="1 2">JCM 11412</strain>
    </source>
</reference>
<name>A0A2Z5QZA1_9MICC</name>
<sequence>MGATDNALHTGFFDTFTGESLLLPSGTTRTWHQFTVLPLECVSGSIEST</sequence>
<organism evidence="1 2">
    <name type="scientific">Rothia aeria</name>
    <dbReference type="NCBI Taxonomy" id="172042"/>
    <lineage>
        <taxon>Bacteria</taxon>
        <taxon>Bacillati</taxon>
        <taxon>Actinomycetota</taxon>
        <taxon>Actinomycetes</taxon>
        <taxon>Micrococcales</taxon>
        <taxon>Micrococcaceae</taxon>
        <taxon>Rothia</taxon>
    </lineage>
</organism>
<dbReference type="KEGG" id="raj:RA11412_1311"/>
<dbReference type="EMBL" id="AP017895">
    <property type="protein sequence ID" value="BAV87610.1"/>
    <property type="molecule type" value="Genomic_DNA"/>
</dbReference>
<proteinExistence type="predicted"/>
<evidence type="ECO:0000313" key="2">
    <source>
        <dbReference type="Proteomes" id="UP000250241"/>
    </source>
</evidence>
<keyword evidence="2" id="KW-1185">Reference proteome</keyword>
<accession>A0A2Z5QZA1</accession>